<proteinExistence type="predicted"/>
<gene>
    <name evidence="2" type="ORF">AVDCRST_MAG89-4113</name>
</gene>
<keyword evidence="1" id="KW-0812">Transmembrane</keyword>
<feature type="transmembrane region" description="Helical" evidence="1">
    <location>
        <begin position="48"/>
        <end position="69"/>
    </location>
</feature>
<accession>A0A6J4MQS7</accession>
<sequence length="80" mass="8344">MVKAALVIARSVFVGALLFGIAGAIYGYQMYGFSTGDGVAIHTLNRDTIALALLGVIVGSVLGLLWGFVRAIRILFATDG</sequence>
<dbReference type="EMBL" id="CADCTV010000860">
    <property type="protein sequence ID" value="CAA9366194.1"/>
    <property type="molecule type" value="Genomic_DNA"/>
</dbReference>
<name>A0A6J4MQS7_9BACT</name>
<dbReference type="AlphaFoldDB" id="A0A6J4MQS7"/>
<keyword evidence="1" id="KW-1133">Transmembrane helix</keyword>
<reference evidence="2" key="1">
    <citation type="submission" date="2020-02" db="EMBL/GenBank/DDBJ databases">
        <authorList>
            <person name="Meier V. D."/>
        </authorList>
    </citation>
    <scope>NUCLEOTIDE SEQUENCE</scope>
    <source>
        <strain evidence="2">AVDCRST_MAG89</strain>
    </source>
</reference>
<feature type="transmembrane region" description="Helical" evidence="1">
    <location>
        <begin position="7"/>
        <end position="28"/>
    </location>
</feature>
<keyword evidence="1" id="KW-0472">Membrane</keyword>
<organism evidence="2">
    <name type="scientific">uncultured Gemmatimonadota bacterium</name>
    <dbReference type="NCBI Taxonomy" id="203437"/>
    <lineage>
        <taxon>Bacteria</taxon>
        <taxon>Pseudomonadati</taxon>
        <taxon>Gemmatimonadota</taxon>
        <taxon>environmental samples</taxon>
    </lineage>
</organism>
<protein>
    <submittedName>
        <fullName evidence="2">Uncharacterized protein</fullName>
    </submittedName>
</protein>
<evidence type="ECO:0000313" key="2">
    <source>
        <dbReference type="EMBL" id="CAA9366194.1"/>
    </source>
</evidence>
<evidence type="ECO:0000256" key="1">
    <source>
        <dbReference type="SAM" id="Phobius"/>
    </source>
</evidence>